<dbReference type="GO" id="GO:0051301">
    <property type="term" value="P:cell division"/>
    <property type="evidence" value="ECO:0007669"/>
    <property type="project" value="UniProtKB-KW"/>
</dbReference>
<dbReference type="GO" id="GO:0071555">
    <property type="term" value="P:cell wall organization"/>
    <property type="evidence" value="ECO:0007669"/>
    <property type="project" value="UniProtKB-KW"/>
</dbReference>
<keyword evidence="7 10" id="KW-0573">Peptidoglycan synthesis</keyword>
<dbReference type="Proteomes" id="UP000254889">
    <property type="component" value="Chromosome"/>
</dbReference>
<dbReference type="EC" id="6.3.2.10" evidence="10 11"/>
<evidence type="ECO:0000313" key="14">
    <source>
        <dbReference type="EMBL" id="AXK83534.1"/>
    </source>
</evidence>
<dbReference type="AlphaFoldDB" id="A0A346A2Y7"/>
<dbReference type="GO" id="GO:0008360">
    <property type="term" value="P:regulation of cell shape"/>
    <property type="evidence" value="ECO:0007669"/>
    <property type="project" value="UniProtKB-KW"/>
</dbReference>
<proteinExistence type="inferred from homology"/>
<keyword evidence="8 10" id="KW-0131">Cell cycle</keyword>
<evidence type="ECO:0000256" key="10">
    <source>
        <dbReference type="HAMAP-Rule" id="MF_02019"/>
    </source>
</evidence>
<keyword evidence="1 10" id="KW-0963">Cytoplasm</keyword>
<evidence type="ECO:0000256" key="7">
    <source>
        <dbReference type="ARBA" id="ARBA00022984"/>
    </source>
</evidence>
<evidence type="ECO:0000256" key="9">
    <source>
        <dbReference type="ARBA" id="ARBA00023316"/>
    </source>
</evidence>
<dbReference type="SUPFAM" id="SSF53244">
    <property type="entry name" value="MurD-like peptide ligases, peptide-binding domain"/>
    <property type="match status" value="1"/>
</dbReference>
<evidence type="ECO:0000259" key="12">
    <source>
        <dbReference type="Pfam" id="PF02875"/>
    </source>
</evidence>
<comment type="caution">
    <text evidence="10">Lacks conserved residue(s) required for the propagation of feature annotation.</text>
</comment>
<comment type="subcellular location">
    <subcellularLocation>
        <location evidence="10 11">Cytoplasm</location>
    </subcellularLocation>
</comment>
<evidence type="ECO:0000313" key="15">
    <source>
        <dbReference type="Proteomes" id="UP000254889"/>
    </source>
</evidence>
<evidence type="ECO:0000256" key="4">
    <source>
        <dbReference type="ARBA" id="ARBA00022741"/>
    </source>
</evidence>
<evidence type="ECO:0000256" key="5">
    <source>
        <dbReference type="ARBA" id="ARBA00022840"/>
    </source>
</evidence>
<dbReference type="GO" id="GO:0005737">
    <property type="term" value="C:cytoplasm"/>
    <property type="evidence" value="ECO:0007669"/>
    <property type="project" value="UniProtKB-SubCell"/>
</dbReference>
<dbReference type="PANTHER" id="PTHR43024">
    <property type="entry name" value="UDP-N-ACETYLMURAMOYL-TRIPEPTIDE--D-ALANYL-D-ALANINE LIGASE"/>
    <property type="match status" value="1"/>
</dbReference>
<protein>
    <recommendedName>
        <fullName evidence="10 11">UDP-N-acetylmuramoyl-tripeptide--D-alanyl-D-alanine ligase</fullName>
        <ecNumber evidence="10 11">6.3.2.10</ecNumber>
    </recommendedName>
    <alternativeName>
        <fullName evidence="10">D-alanyl-D-alanine-adding enzyme</fullName>
    </alternativeName>
</protein>
<dbReference type="PANTHER" id="PTHR43024:SF1">
    <property type="entry name" value="UDP-N-ACETYLMURAMOYL-TRIPEPTIDE--D-ALANYL-D-ALANINE LIGASE"/>
    <property type="match status" value="1"/>
</dbReference>
<evidence type="ECO:0000256" key="3">
    <source>
        <dbReference type="ARBA" id="ARBA00022618"/>
    </source>
</evidence>
<name>A0A346A2Y7_9HYPH</name>
<dbReference type="InterPro" id="IPR005863">
    <property type="entry name" value="UDP-N-AcMur_synth"/>
</dbReference>
<dbReference type="Gene3D" id="3.40.1390.10">
    <property type="entry name" value="MurE/MurF, N-terminal domain"/>
    <property type="match status" value="1"/>
</dbReference>
<dbReference type="Pfam" id="PF08245">
    <property type="entry name" value="Mur_ligase_M"/>
    <property type="match status" value="1"/>
</dbReference>
<reference evidence="14 15" key="1">
    <citation type="submission" date="2018-07" db="EMBL/GenBank/DDBJ databases">
        <authorList>
            <person name="Quirk P.G."/>
            <person name="Krulwich T.A."/>
        </authorList>
    </citation>
    <scope>NUCLEOTIDE SEQUENCE [LARGE SCALE GENOMIC DNA]</scope>
    <source>
        <strain evidence="14 15">CC-BB4</strain>
    </source>
</reference>
<dbReference type="NCBIfam" id="NF010693">
    <property type="entry name" value="PRK14093.1"/>
    <property type="match status" value="1"/>
</dbReference>
<keyword evidence="4 10" id="KW-0547">Nucleotide-binding</keyword>
<keyword evidence="2 10" id="KW-0436">Ligase</keyword>
<keyword evidence="3 10" id="KW-0132">Cell division</keyword>
<evidence type="ECO:0000259" key="13">
    <source>
        <dbReference type="Pfam" id="PF08245"/>
    </source>
</evidence>
<dbReference type="HAMAP" id="MF_02019">
    <property type="entry name" value="MurF"/>
    <property type="match status" value="1"/>
</dbReference>
<evidence type="ECO:0000256" key="1">
    <source>
        <dbReference type="ARBA" id="ARBA00022490"/>
    </source>
</evidence>
<organism evidence="14 15">
    <name type="scientific">Pseudolabrys taiwanensis</name>
    <dbReference type="NCBI Taxonomy" id="331696"/>
    <lineage>
        <taxon>Bacteria</taxon>
        <taxon>Pseudomonadati</taxon>
        <taxon>Pseudomonadota</taxon>
        <taxon>Alphaproteobacteria</taxon>
        <taxon>Hyphomicrobiales</taxon>
        <taxon>Xanthobacteraceae</taxon>
        <taxon>Pseudolabrys</taxon>
    </lineage>
</organism>
<comment type="catalytic activity">
    <reaction evidence="10 11">
        <text>D-alanyl-D-alanine + UDP-N-acetyl-alpha-D-muramoyl-L-alanyl-gamma-D-glutamyl-meso-2,6-diaminopimelate + ATP = UDP-N-acetyl-alpha-D-muramoyl-L-alanyl-gamma-D-glutamyl-meso-2,6-diaminopimeloyl-D-alanyl-D-alanine + ADP + phosphate + H(+)</text>
        <dbReference type="Rhea" id="RHEA:28374"/>
        <dbReference type="ChEBI" id="CHEBI:15378"/>
        <dbReference type="ChEBI" id="CHEBI:30616"/>
        <dbReference type="ChEBI" id="CHEBI:43474"/>
        <dbReference type="ChEBI" id="CHEBI:57822"/>
        <dbReference type="ChEBI" id="CHEBI:61386"/>
        <dbReference type="ChEBI" id="CHEBI:83905"/>
        <dbReference type="ChEBI" id="CHEBI:456216"/>
        <dbReference type="EC" id="6.3.2.10"/>
    </reaction>
</comment>
<feature type="domain" description="Mur ligase C-terminal" evidence="12">
    <location>
        <begin position="337"/>
        <end position="449"/>
    </location>
</feature>
<dbReference type="GO" id="GO:0008766">
    <property type="term" value="F:UDP-N-acetylmuramoylalanyl-D-glutamyl-2,6-diaminopimelate-D-alanyl-D-alanine ligase activity"/>
    <property type="evidence" value="ECO:0007669"/>
    <property type="project" value="RHEA"/>
</dbReference>
<dbReference type="InterPro" id="IPR013221">
    <property type="entry name" value="Mur_ligase_cen"/>
</dbReference>
<evidence type="ECO:0000256" key="11">
    <source>
        <dbReference type="RuleBase" id="RU004136"/>
    </source>
</evidence>
<dbReference type="Gene3D" id="3.40.1190.10">
    <property type="entry name" value="Mur-like, catalytic domain"/>
    <property type="match status" value="1"/>
</dbReference>
<dbReference type="SUPFAM" id="SSF53623">
    <property type="entry name" value="MurD-like peptide ligases, catalytic domain"/>
    <property type="match status" value="1"/>
</dbReference>
<dbReference type="InterPro" id="IPR051046">
    <property type="entry name" value="MurCDEF_CellWall_CoF430Synth"/>
</dbReference>
<dbReference type="GO" id="GO:0009252">
    <property type="term" value="P:peptidoglycan biosynthetic process"/>
    <property type="evidence" value="ECO:0007669"/>
    <property type="project" value="UniProtKB-UniRule"/>
</dbReference>
<accession>A0A346A2Y7</accession>
<sequence>MTSLWTTAEMTTAMRADKAGAPPEAIAGISIDTRTIGKGEAFFALTDARDGHDFVEAALKAGAGLAVVARDKRGRFAADAPLLIVDDVLDALRDLGRAARARLKGQVIAVTGSVGKTGTKEALRLAFSAEGETHASAASYNNHWGVPLSLARCPASAQYAVFEIGMNHAGEITPLVAMVRPHIAIITTIAPVHLEYFGSLEKIADAKAEIFTGLVPGGVAVLNRDNEQFAHLEAAAKAAGVARIVTFGEAAKAEARLIRYALQDESSAVEADILGHHVAYKLGAPGRHLVMNSLAVLAAVELAGADIAHAALALTHLKPSIGRGARATLKVPGGQALLIDESYNANPASMAAAIALLGQAPVGMRGRRIAVLGDMLELGAPGPTLHAGLAAALADAKIDLVFCSGPLMHSLWEALPSGRKGGYAETSAALEPQVLEAVRAGDAVMVKGSLGSKMGPIVKALERQFPREDAAVAAKV</sequence>
<keyword evidence="9 10" id="KW-0961">Cell wall biogenesis/degradation</keyword>
<dbReference type="RefSeq" id="WP_115693913.1">
    <property type="nucleotide sequence ID" value="NZ_CP031417.1"/>
</dbReference>
<feature type="domain" description="Mur ligase central" evidence="13">
    <location>
        <begin position="110"/>
        <end position="300"/>
    </location>
</feature>
<dbReference type="KEGG" id="ptaw:DW352_25220"/>
<dbReference type="GO" id="GO:0047480">
    <property type="term" value="F:UDP-N-acetylmuramoyl-tripeptide-D-alanyl-D-alanine ligase activity"/>
    <property type="evidence" value="ECO:0007669"/>
    <property type="project" value="UniProtKB-UniRule"/>
</dbReference>
<evidence type="ECO:0000256" key="6">
    <source>
        <dbReference type="ARBA" id="ARBA00022960"/>
    </source>
</evidence>
<dbReference type="OrthoDB" id="9801978at2"/>
<keyword evidence="6 10" id="KW-0133">Cell shape</keyword>
<comment type="function">
    <text evidence="10 11">Involved in cell wall formation. Catalyzes the final step in the synthesis of UDP-N-acetylmuramoyl-pentapeptide, the precursor of murein.</text>
</comment>
<dbReference type="SUPFAM" id="SSF63418">
    <property type="entry name" value="MurE/MurF N-terminal domain"/>
    <property type="match status" value="1"/>
</dbReference>
<comment type="pathway">
    <text evidence="10 11">Cell wall biogenesis; peptidoglycan biosynthesis.</text>
</comment>
<dbReference type="Gene3D" id="3.90.190.20">
    <property type="entry name" value="Mur ligase, C-terminal domain"/>
    <property type="match status" value="1"/>
</dbReference>
<dbReference type="InterPro" id="IPR036565">
    <property type="entry name" value="Mur-like_cat_sf"/>
</dbReference>
<dbReference type="InterPro" id="IPR004101">
    <property type="entry name" value="Mur_ligase_C"/>
</dbReference>
<dbReference type="EMBL" id="CP031417">
    <property type="protein sequence ID" value="AXK83534.1"/>
    <property type="molecule type" value="Genomic_DNA"/>
</dbReference>
<dbReference type="Pfam" id="PF02875">
    <property type="entry name" value="Mur_ligase_C"/>
    <property type="match status" value="1"/>
</dbReference>
<dbReference type="UniPathway" id="UPA00219"/>
<evidence type="ECO:0000256" key="8">
    <source>
        <dbReference type="ARBA" id="ARBA00023306"/>
    </source>
</evidence>
<gene>
    <name evidence="10" type="primary">murF</name>
    <name evidence="14" type="ORF">DW352_25220</name>
</gene>
<dbReference type="NCBIfam" id="TIGR01143">
    <property type="entry name" value="murF"/>
    <property type="match status" value="1"/>
</dbReference>
<dbReference type="GO" id="GO:0005524">
    <property type="term" value="F:ATP binding"/>
    <property type="evidence" value="ECO:0007669"/>
    <property type="project" value="UniProtKB-UniRule"/>
</dbReference>
<dbReference type="InterPro" id="IPR035911">
    <property type="entry name" value="MurE/MurF_N"/>
</dbReference>
<keyword evidence="5 10" id="KW-0067">ATP-binding</keyword>
<keyword evidence="15" id="KW-1185">Reference proteome</keyword>
<dbReference type="InterPro" id="IPR036615">
    <property type="entry name" value="Mur_ligase_C_dom_sf"/>
</dbReference>
<evidence type="ECO:0000256" key="2">
    <source>
        <dbReference type="ARBA" id="ARBA00022598"/>
    </source>
</evidence>
<comment type="similarity">
    <text evidence="10">Belongs to the MurCDEF family. MurF subfamily.</text>
</comment>